<dbReference type="PATRIC" id="fig|888050.3.peg.589"/>
<evidence type="ECO:0000313" key="2">
    <source>
        <dbReference type="EMBL" id="ENO18568.1"/>
    </source>
</evidence>
<protein>
    <submittedName>
        <fullName evidence="2">Uncharacterized protein</fullName>
    </submittedName>
</protein>
<keyword evidence="3" id="KW-1185">Reference proteome</keyword>
<dbReference type="AlphaFoldDB" id="N6XBK2"/>
<evidence type="ECO:0000313" key="3">
    <source>
        <dbReference type="Proteomes" id="UP000013015"/>
    </source>
</evidence>
<proteinExistence type="predicted"/>
<dbReference type="EMBL" id="AQHZ01000010">
    <property type="protein sequence ID" value="ENO18568.1"/>
    <property type="molecule type" value="Genomic_DNA"/>
</dbReference>
<organism evidence="2 3">
    <name type="scientific">Schaalia cardiffensis F0333</name>
    <dbReference type="NCBI Taxonomy" id="888050"/>
    <lineage>
        <taxon>Bacteria</taxon>
        <taxon>Bacillati</taxon>
        <taxon>Actinomycetota</taxon>
        <taxon>Actinomycetes</taxon>
        <taxon>Actinomycetales</taxon>
        <taxon>Actinomycetaceae</taxon>
        <taxon>Schaalia</taxon>
    </lineage>
</organism>
<dbReference type="Proteomes" id="UP000013015">
    <property type="component" value="Unassembled WGS sequence"/>
</dbReference>
<dbReference type="HOGENOM" id="CLU_2679327_0_0_11"/>
<accession>N6XBK2</accession>
<name>N6XBK2_9ACTO</name>
<comment type="caution">
    <text evidence="2">The sequence shown here is derived from an EMBL/GenBank/DDBJ whole genome shotgun (WGS) entry which is preliminary data.</text>
</comment>
<reference evidence="2 3" key="1">
    <citation type="submission" date="2013-03" db="EMBL/GenBank/DDBJ databases">
        <title>Reference genome for the Human Microbiome Project.</title>
        <authorList>
            <person name="Aqrawi P."/>
            <person name="Ayvaz T."/>
            <person name="Bess C."/>
            <person name="Blankenburg K."/>
            <person name="Coyle M."/>
            <person name="Deng J."/>
            <person name="Forbes L."/>
            <person name="Fowler G."/>
            <person name="Francisco L."/>
            <person name="Fu Q."/>
            <person name="Gibbs R."/>
            <person name="Gross S."/>
            <person name="Gubbala S."/>
            <person name="Hale W."/>
            <person name="Hemphill L."/>
            <person name="Highlander S."/>
            <person name="Hirani K."/>
            <person name="Jackson L."/>
            <person name="Jakkamsetti A."/>
            <person name="Javaid M."/>
            <person name="Jayaseelan J.C."/>
            <person name="Jiang H."/>
            <person name="Joshi V."/>
            <person name="Korchina V."/>
            <person name="Kovar C."/>
            <person name="Lara F."/>
            <person name="Lee S."/>
            <person name="Liu Y."/>
            <person name="Mata R."/>
            <person name="Mathew T."/>
            <person name="Munidasa M."/>
            <person name="Muzny D."/>
            <person name="Nazareth L."/>
            <person name="Ngo R."/>
            <person name="Nguyen L."/>
            <person name="Nguyen N."/>
            <person name="Okwuonu G."/>
            <person name="Ongeri F."/>
            <person name="Palculict T."/>
            <person name="Patil S."/>
            <person name="Petrosino J."/>
            <person name="Pham C."/>
            <person name="Pham P."/>
            <person name="Pu L.-L."/>
            <person name="Qin X."/>
            <person name="Qu J."/>
            <person name="Reid J."/>
            <person name="Ross M."/>
            <person name="Ruth R."/>
            <person name="Saada N."/>
            <person name="San Lucas F."/>
            <person name="Santibanez J."/>
            <person name="Shang Y."/>
            <person name="Simmons D."/>
            <person name="Song X.-Z."/>
            <person name="Tang L.-Y."/>
            <person name="Thornton R."/>
            <person name="Warren J."/>
            <person name="Weissenberger G."/>
            <person name="Wilczek-Boney K."/>
            <person name="Worley K."/>
            <person name="Youmans B."/>
            <person name="Zhang J."/>
            <person name="Zhang L."/>
            <person name="Zhao Z."/>
            <person name="Zhou C."/>
            <person name="Zhu D."/>
            <person name="Zhu Y."/>
        </authorList>
    </citation>
    <scope>NUCLEOTIDE SEQUENCE [LARGE SCALE GENOMIC DNA]</scope>
    <source>
        <strain evidence="2 3">F0333</strain>
    </source>
</reference>
<gene>
    <name evidence="2" type="ORF">HMPREF9004_0617</name>
</gene>
<evidence type="ECO:0000256" key="1">
    <source>
        <dbReference type="SAM" id="MobiDB-lite"/>
    </source>
</evidence>
<sequence>MPATDEEPVFDPVSSTDASHRPDGFVTLPWRVPTPSLALDPCECKTSEGFSARLRAKLTMPGLLWQARSPEAQC</sequence>
<feature type="region of interest" description="Disordered" evidence="1">
    <location>
        <begin position="1"/>
        <end position="22"/>
    </location>
</feature>